<dbReference type="InterPro" id="IPR009057">
    <property type="entry name" value="Homeodomain-like_sf"/>
</dbReference>
<keyword evidence="6" id="KW-1185">Reference proteome</keyword>
<evidence type="ECO:0000313" key="6">
    <source>
        <dbReference type="Proteomes" id="UP001602119"/>
    </source>
</evidence>
<evidence type="ECO:0000256" key="2">
    <source>
        <dbReference type="PROSITE-ProRule" id="PRU00335"/>
    </source>
</evidence>
<sequence length="281" mass="31682">MSDQTRMATGPARRRRRLSDEETERRMLQAAMAAIDDTGLTVSMEHISFEDVIRDAGVSRSAAYRRWPYKDLFFSDLLREIAGAATPAAVAEERSASELVRAVARDRLDWLETPERRRELCAEMLRQGALHDFETIHGSTQWRTYIALHATFLSLDDGQLRADVRDALARSERAFVERIAEAYRHMAELLGYRLRPELNATFETMASLAHATMRGLVIMAMSTPDIATRRVEAGPFGASEAAEWSLPAIGIAGTAFTFLEPDPGIEWNDERLREVRQALVQ</sequence>
<dbReference type="Gene3D" id="1.10.357.10">
    <property type="entry name" value="Tetracycline Repressor, domain 2"/>
    <property type="match status" value="1"/>
</dbReference>
<feature type="DNA-binding region" description="H-T-H motif" evidence="2">
    <location>
        <begin position="48"/>
        <end position="67"/>
    </location>
</feature>
<evidence type="ECO:0000313" key="5">
    <source>
        <dbReference type="EMBL" id="MFF4776791.1"/>
    </source>
</evidence>
<gene>
    <name evidence="5" type="ORF">ACFY05_28410</name>
</gene>
<organism evidence="5 6">
    <name type="scientific">Microtetraspora fusca</name>
    <dbReference type="NCBI Taxonomy" id="1997"/>
    <lineage>
        <taxon>Bacteria</taxon>
        <taxon>Bacillati</taxon>
        <taxon>Actinomycetota</taxon>
        <taxon>Actinomycetes</taxon>
        <taxon>Streptosporangiales</taxon>
        <taxon>Streptosporangiaceae</taxon>
        <taxon>Microtetraspora</taxon>
    </lineage>
</organism>
<accession>A0ABW6VBS4</accession>
<name>A0ABW6VBS4_MICFU</name>
<dbReference type="PROSITE" id="PS50977">
    <property type="entry name" value="HTH_TETR_2"/>
    <property type="match status" value="1"/>
</dbReference>
<comment type="caution">
    <text evidence="5">The sequence shown here is derived from an EMBL/GenBank/DDBJ whole genome shotgun (WGS) entry which is preliminary data.</text>
</comment>
<dbReference type="EMBL" id="JBIAXI010000019">
    <property type="protein sequence ID" value="MFF4776791.1"/>
    <property type="molecule type" value="Genomic_DNA"/>
</dbReference>
<proteinExistence type="predicted"/>
<feature type="domain" description="HTH tetR-type" evidence="4">
    <location>
        <begin position="21"/>
        <end position="85"/>
    </location>
</feature>
<reference evidence="5 6" key="1">
    <citation type="submission" date="2024-10" db="EMBL/GenBank/DDBJ databases">
        <title>The Natural Products Discovery Center: Release of the First 8490 Sequenced Strains for Exploring Actinobacteria Biosynthetic Diversity.</title>
        <authorList>
            <person name="Kalkreuter E."/>
            <person name="Kautsar S.A."/>
            <person name="Yang D."/>
            <person name="Bader C.D."/>
            <person name="Teijaro C.N."/>
            <person name="Fluegel L."/>
            <person name="Davis C.M."/>
            <person name="Simpson J.R."/>
            <person name="Lauterbach L."/>
            <person name="Steele A.D."/>
            <person name="Gui C."/>
            <person name="Meng S."/>
            <person name="Li G."/>
            <person name="Viehrig K."/>
            <person name="Ye F."/>
            <person name="Su P."/>
            <person name="Kiefer A.F."/>
            <person name="Nichols A."/>
            <person name="Cepeda A.J."/>
            <person name="Yan W."/>
            <person name="Fan B."/>
            <person name="Jiang Y."/>
            <person name="Adhikari A."/>
            <person name="Zheng C.-J."/>
            <person name="Schuster L."/>
            <person name="Cowan T.M."/>
            <person name="Smanski M.J."/>
            <person name="Chevrette M.G."/>
            <person name="De Carvalho L.P.S."/>
            <person name="Shen B."/>
        </authorList>
    </citation>
    <scope>NUCLEOTIDE SEQUENCE [LARGE SCALE GENOMIC DNA]</scope>
    <source>
        <strain evidence="5 6">NPDC001281</strain>
    </source>
</reference>
<feature type="region of interest" description="Disordered" evidence="3">
    <location>
        <begin position="1"/>
        <end position="22"/>
    </location>
</feature>
<protein>
    <submittedName>
        <fullName evidence="5">TetR/AcrR family transcriptional regulator</fullName>
    </submittedName>
</protein>
<dbReference type="RefSeq" id="WP_387345203.1">
    <property type="nucleotide sequence ID" value="NZ_JBIAXI010000019.1"/>
</dbReference>
<evidence type="ECO:0000256" key="1">
    <source>
        <dbReference type="ARBA" id="ARBA00023125"/>
    </source>
</evidence>
<evidence type="ECO:0000259" key="4">
    <source>
        <dbReference type="PROSITE" id="PS50977"/>
    </source>
</evidence>
<dbReference type="InterPro" id="IPR001647">
    <property type="entry name" value="HTH_TetR"/>
</dbReference>
<dbReference type="Proteomes" id="UP001602119">
    <property type="component" value="Unassembled WGS sequence"/>
</dbReference>
<evidence type="ECO:0000256" key="3">
    <source>
        <dbReference type="SAM" id="MobiDB-lite"/>
    </source>
</evidence>
<dbReference type="SUPFAM" id="SSF46689">
    <property type="entry name" value="Homeodomain-like"/>
    <property type="match status" value="1"/>
</dbReference>
<keyword evidence="1 2" id="KW-0238">DNA-binding</keyword>